<dbReference type="Proteomes" id="UP000186878">
    <property type="component" value="Unassembled WGS sequence"/>
</dbReference>
<dbReference type="AlphaFoldDB" id="A0A1Q8SRL0"/>
<dbReference type="Pfam" id="PF20090">
    <property type="entry name" value="DUF6482"/>
    <property type="match status" value="1"/>
</dbReference>
<organism evidence="1 2">
    <name type="scientific">Salinicola socius</name>
    <dbReference type="NCBI Taxonomy" id="404433"/>
    <lineage>
        <taxon>Bacteria</taxon>
        <taxon>Pseudomonadati</taxon>
        <taxon>Pseudomonadota</taxon>
        <taxon>Gammaproteobacteria</taxon>
        <taxon>Oceanospirillales</taxon>
        <taxon>Halomonadaceae</taxon>
        <taxon>Salinicola</taxon>
    </lineage>
</organism>
<dbReference type="STRING" id="404433.BTW07_12260"/>
<evidence type="ECO:0000313" key="1">
    <source>
        <dbReference type="EMBL" id="OLO04043.1"/>
    </source>
</evidence>
<dbReference type="InterPro" id="IPR045508">
    <property type="entry name" value="DUF6482"/>
</dbReference>
<dbReference type="EMBL" id="MSDO01000017">
    <property type="protein sequence ID" value="OLO04043.1"/>
    <property type="molecule type" value="Genomic_DNA"/>
</dbReference>
<accession>A0A1Q8SRL0</accession>
<evidence type="ECO:0000313" key="2">
    <source>
        <dbReference type="Proteomes" id="UP000186878"/>
    </source>
</evidence>
<proteinExistence type="predicted"/>
<reference evidence="1 2" key="1">
    <citation type="submission" date="2016-12" db="EMBL/GenBank/DDBJ databases">
        <title>Draft genome sequences of strains Salinicola socius SMB35, Salinicola sp. MH3R3-1 and Chromohalobacter sp. SMB17 from the Verkhnekamsk potash mining region of Russia.</title>
        <authorList>
            <person name="Mavrodi D.V."/>
            <person name="Olsson B.E."/>
            <person name="Korsakova E.S."/>
            <person name="Pyankova A."/>
            <person name="Mavrodi O.V."/>
            <person name="Plotnikova E.G."/>
        </authorList>
    </citation>
    <scope>NUCLEOTIDE SEQUENCE [LARGE SCALE GENOMIC DNA]</scope>
    <source>
        <strain evidence="1 2">SMB35</strain>
    </source>
</reference>
<gene>
    <name evidence="1" type="ORF">BTW07_12260</name>
</gene>
<sequence>MAELDVEPSTSQSFQYRAHIDGQDVMLTNDDGTPICDNSLGHARQRLRSAVESRSIPLYLVQQSPGTLMVGDRMYSTTNKTRLE</sequence>
<protein>
    <submittedName>
        <fullName evidence="1">Uncharacterized protein</fullName>
    </submittedName>
</protein>
<keyword evidence="2" id="KW-1185">Reference proteome</keyword>
<comment type="caution">
    <text evidence="1">The sequence shown here is derived from an EMBL/GenBank/DDBJ whole genome shotgun (WGS) entry which is preliminary data.</text>
</comment>
<name>A0A1Q8SRL0_9GAMM</name>